<dbReference type="PANTHER" id="PTHR36302">
    <property type="entry name" value="BLR7088 PROTEIN"/>
    <property type="match status" value="1"/>
</dbReference>
<organism evidence="2 3">
    <name type="scientific">Rhodoblastus acidophilus</name>
    <name type="common">Rhodopseudomonas acidophila</name>
    <dbReference type="NCBI Taxonomy" id="1074"/>
    <lineage>
        <taxon>Bacteria</taxon>
        <taxon>Pseudomonadati</taxon>
        <taxon>Pseudomonadota</taxon>
        <taxon>Alphaproteobacteria</taxon>
        <taxon>Hyphomicrobiales</taxon>
        <taxon>Rhodoblastaceae</taxon>
        <taxon>Rhodoblastus</taxon>
    </lineage>
</organism>
<dbReference type="InterPro" id="IPR036182">
    <property type="entry name" value="PCuAC_sf"/>
</dbReference>
<sequence>MQRILPIVFAAALAGSAQAADVQIGGLTIHDPSAKQSPKGADVGAAFMVIDNRGNADRLVAATADNADHVEIHEMAITDGVMKMREMPGGLDIPAGGKVELKPGSYHLMLMGLKQPIAAGATIKGTLTFERAGKVAVDFVTPPAAAK</sequence>
<dbReference type="Proteomes" id="UP000439113">
    <property type="component" value="Unassembled WGS sequence"/>
</dbReference>
<comment type="caution">
    <text evidence="2">The sequence shown here is derived from an EMBL/GenBank/DDBJ whole genome shotgun (WGS) entry which is preliminary data.</text>
</comment>
<name>A0A6N8DM46_RHOAC</name>
<dbReference type="InterPro" id="IPR007410">
    <property type="entry name" value="LpqE-like"/>
</dbReference>
<dbReference type="OrthoDB" id="9796962at2"/>
<dbReference type="Pfam" id="PF04314">
    <property type="entry name" value="PCuAC"/>
    <property type="match status" value="1"/>
</dbReference>
<protein>
    <submittedName>
        <fullName evidence="2">Copper chaperone PCu(A)C</fullName>
    </submittedName>
</protein>
<dbReference type="Gene3D" id="2.60.40.1890">
    <property type="entry name" value="PCu(A)C copper chaperone"/>
    <property type="match status" value="1"/>
</dbReference>
<dbReference type="SUPFAM" id="SSF110087">
    <property type="entry name" value="DR1885-like metal-binding protein"/>
    <property type="match status" value="1"/>
</dbReference>
<proteinExistence type="predicted"/>
<dbReference type="PANTHER" id="PTHR36302:SF1">
    <property type="entry name" value="COPPER CHAPERONE PCU(A)C"/>
    <property type="match status" value="1"/>
</dbReference>
<gene>
    <name evidence="2" type="ORF">GJ654_04665</name>
</gene>
<evidence type="ECO:0000256" key="1">
    <source>
        <dbReference type="SAM" id="SignalP"/>
    </source>
</evidence>
<feature type="signal peptide" evidence="1">
    <location>
        <begin position="1"/>
        <end position="19"/>
    </location>
</feature>
<feature type="chain" id="PRO_5027078888" evidence="1">
    <location>
        <begin position="20"/>
        <end position="147"/>
    </location>
</feature>
<evidence type="ECO:0000313" key="2">
    <source>
        <dbReference type="EMBL" id="MTV30283.1"/>
    </source>
</evidence>
<dbReference type="AlphaFoldDB" id="A0A6N8DM46"/>
<evidence type="ECO:0000313" key="3">
    <source>
        <dbReference type="Proteomes" id="UP000439113"/>
    </source>
</evidence>
<reference evidence="2 3" key="1">
    <citation type="submission" date="2019-11" db="EMBL/GenBank/DDBJ databases">
        <title>Whole-genome sequence of a Rhodoblastus acidophilus DSM 142.</title>
        <authorList>
            <person name="Kyndt J.A."/>
            <person name="Meyer T.E."/>
        </authorList>
    </citation>
    <scope>NUCLEOTIDE SEQUENCE [LARGE SCALE GENOMIC DNA]</scope>
    <source>
        <strain evidence="2 3">DSM 142</strain>
    </source>
</reference>
<dbReference type="RefSeq" id="WP_155444952.1">
    <property type="nucleotide sequence ID" value="NZ_JAOQNR010000003.1"/>
</dbReference>
<keyword evidence="1" id="KW-0732">Signal</keyword>
<accession>A0A6N8DM46</accession>
<dbReference type="EMBL" id="WNKS01000003">
    <property type="protein sequence ID" value="MTV30283.1"/>
    <property type="molecule type" value="Genomic_DNA"/>
</dbReference>
<dbReference type="InterPro" id="IPR058248">
    <property type="entry name" value="Lxx211020-like"/>
</dbReference>